<comment type="caution">
    <text evidence="1">The sequence shown here is derived from an EMBL/GenBank/DDBJ whole genome shotgun (WGS) entry which is preliminary data.</text>
</comment>
<accession>A0ABY3F8A9</accession>
<gene>
    <name evidence="1" type="ORF">FQP85_20720</name>
</gene>
<dbReference type="Proteomes" id="UP000317938">
    <property type="component" value="Unassembled WGS sequence"/>
</dbReference>
<sequence length="192" mass="22049">MDKPIFHACKSEGGSEVIIKSAPFLSENNERQWLTQGYYFWIEDVDLAHWWGSNSVKGDYAILTAKLDLDAVVAKDYSYLDLISSPLHIKHLQRLISKYLNKMTISLGDRYEPTISEVIAYYRMKAKDVPDLFPFFGISCCDDSKAMQRKFINCGNSKDVIALNGKHQICIFAGYEKLIKEKEILHPKQWCA</sequence>
<dbReference type="RefSeq" id="WP_145242167.1">
    <property type="nucleotide sequence ID" value="NZ_VNFF01000028.1"/>
</dbReference>
<organism evidence="1 2">
    <name type="scientific">Pseudoalteromonas neustonica</name>
    <dbReference type="NCBI Taxonomy" id="1840331"/>
    <lineage>
        <taxon>Bacteria</taxon>
        <taxon>Pseudomonadati</taxon>
        <taxon>Pseudomonadota</taxon>
        <taxon>Gammaproteobacteria</taxon>
        <taxon>Alteromonadales</taxon>
        <taxon>Pseudoalteromonadaceae</taxon>
        <taxon>Pseudoalteromonas</taxon>
    </lineage>
</organism>
<protein>
    <submittedName>
        <fullName evidence="1">Uncharacterized protein</fullName>
    </submittedName>
</protein>
<name>A0ABY3F8A9_9GAMM</name>
<reference evidence="1 2" key="1">
    <citation type="submission" date="2019-07" db="EMBL/GenBank/DDBJ databases">
        <title>Diversity of Bacteria from Kongsfjorden, Arctic.</title>
        <authorList>
            <person name="Yu Y."/>
        </authorList>
    </citation>
    <scope>NUCLEOTIDE SEQUENCE [LARGE SCALE GENOMIC DNA]</scope>
    <source>
        <strain evidence="1 2">SM1927</strain>
    </source>
</reference>
<keyword evidence="2" id="KW-1185">Reference proteome</keyword>
<dbReference type="EMBL" id="VNFF01000028">
    <property type="protein sequence ID" value="TVU80206.1"/>
    <property type="molecule type" value="Genomic_DNA"/>
</dbReference>
<evidence type="ECO:0000313" key="2">
    <source>
        <dbReference type="Proteomes" id="UP000317938"/>
    </source>
</evidence>
<proteinExistence type="predicted"/>
<evidence type="ECO:0000313" key="1">
    <source>
        <dbReference type="EMBL" id="TVU80206.1"/>
    </source>
</evidence>